<feature type="compositionally biased region" description="Polar residues" evidence="2">
    <location>
        <begin position="399"/>
        <end position="411"/>
    </location>
</feature>
<protein>
    <submittedName>
        <fullName evidence="4">Uncharacterized protein</fullName>
    </submittedName>
</protein>
<gene>
    <name evidence="4" type="ORF">CORTU0001_0679</name>
</gene>
<dbReference type="AlphaFoldDB" id="C6R9T8"/>
<feature type="transmembrane region" description="Helical" evidence="3">
    <location>
        <begin position="279"/>
        <end position="300"/>
    </location>
</feature>
<accession>C6R9T8</accession>
<comment type="caution">
    <text evidence="4">The sequence shown here is derived from an EMBL/GenBank/DDBJ whole genome shotgun (WGS) entry which is preliminary data.</text>
</comment>
<sequence>MSDTATDMFDDHPLWAELGDIDEWLSELSKTFDPSYAGLPGLASGIIGRIELVVGVTRLYLGMVPKELASRPLLDELKAALSSILVQLQSIKWDDEADYDEELAKANTAADDLLSTLHRLGFRPVQFLEQQQEADTNERERVAGFLDRSQAAVERLESEGERLADAIAENKQAAEKDLNELRQQIDEVADRFEEEINDGVEAGKKRIDDQITTLQSQYNSEIDRQKTRANDELDTMLEHIRTRKAELDDLIEDTQAVSGYVAEDAMARMFRERAEEAKNLWLGFTTAAGVVTIISAVSLYFAGRTALEDAVSSADVVRGILRAIIGVGAGVLATYLFRQASIQQRSFQDSRSAEARLGSLDAFLARFEDDDAMEIRRGVGQRVYIDGQLGEVARAWQASVTTKESTGQRGTATKKDITDNEEQPDENLGS</sequence>
<keyword evidence="1" id="KW-0175">Coiled coil</keyword>
<reference evidence="4 5" key="1">
    <citation type="submission" date="2009-06" db="EMBL/GenBank/DDBJ databases">
        <authorList>
            <person name="Dodson R."/>
            <person name="Sebastian Y."/>
            <person name="Madupu R."/>
            <person name="Durkin A.S."/>
            <person name="Torralba M."/>
            <person name="Methe B."/>
            <person name="Sutton G.G."/>
            <person name="Strausberg R.L."/>
            <person name="Nelson K.E."/>
        </authorList>
    </citation>
    <scope>NUCLEOTIDE SEQUENCE [LARGE SCALE GENOMIC DNA]</scope>
    <source>
        <strain evidence="4 5">SK141</strain>
    </source>
</reference>
<evidence type="ECO:0000313" key="5">
    <source>
        <dbReference type="Proteomes" id="UP000004384"/>
    </source>
</evidence>
<keyword evidence="3" id="KW-1133">Transmembrane helix</keyword>
<keyword evidence="3" id="KW-0472">Membrane</keyword>
<keyword evidence="3" id="KW-0812">Transmembrane</keyword>
<dbReference type="EMBL" id="ACVP01000022">
    <property type="protein sequence ID" value="EET77261.1"/>
    <property type="molecule type" value="Genomic_DNA"/>
</dbReference>
<evidence type="ECO:0000256" key="2">
    <source>
        <dbReference type="SAM" id="MobiDB-lite"/>
    </source>
</evidence>
<feature type="region of interest" description="Disordered" evidence="2">
    <location>
        <begin position="399"/>
        <end position="430"/>
    </location>
</feature>
<evidence type="ECO:0000256" key="3">
    <source>
        <dbReference type="SAM" id="Phobius"/>
    </source>
</evidence>
<name>C6R9T8_9CORY</name>
<feature type="compositionally biased region" description="Acidic residues" evidence="2">
    <location>
        <begin position="419"/>
        <end position="430"/>
    </location>
</feature>
<dbReference type="Proteomes" id="UP000004384">
    <property type="component" value="Unassembled WGS sequence"/>
</dbReference>
<feature type="transmembrane region" description="Helical" evidence="3">
    <location>
        <begin position="320"/>
        <end position="337"/>
    </location>
</feature>
<proteinExistence type="predicted"/>
<organism evidence="4 5">
    <name type="scientific">Corynebacterium tuberculostearicum SK141</name>
    <dbReference type="NCBI Taxonomy" id="553206"/>
    <lineage>
        <taxon>Bacteria</taxon>
        <taxon>Bacillati</taxon>
        <taxon>Actinomycetota</taxon>
        <taxon>Actinomycetes</taxon>
        <taxon>Mycobacteriales</taxon>
        <taxon>Corynebacteriaceae</taxon>
        <taxon>Corynebacterium</taxon>
    </lineage>
</organism>
<feature type="coiled-coil region" evidence="1">
    <location>
        <begin position="146"/>
        <end position="198"/>
    </location>
</feature>
<evidence type="ECO:0000313" key="4">
    <source>
        <dbReference type="EMBL" id="EET77261.1"/>
    </source>
</evidence>
<dbReference type="RefSeq" id="WP_005328335.1">
    <property type="nucleotide sequence ID" value="NZ_ACVP01000022.1"/>
</dbReference>
<evidence type="ECO:0000256" key="1">
    <source>
        <dbReference type="SAM" id="Coils"/>
    </source>
</evidence>